<dbReference type="RefSeq" id="WP_200684086.1">
    <property type="nucleotide sequence ID" value="NZ_JAEPRQ010000001.1"/>
</dbReference>
<comment type="similarity">
    <text evidence="3 12">Belongs to the CcmD/CycX/HelD family.</text>
</comment>
<keyword evidence="6 12" id="KW-1003">Cell membrane</keyword>
<evidence type="ECO:0000256" key="3">
    <source>
        <dbReference type="ARBA" id="ARBA00008741"/>
    </source>
</evidence>
<comment type="caution">
    <text evidence="13">The sequence shown here is derived from an EMBL/GenBank/DDBJ whole genome shotgun (WGS) entry which is preliminary data.</text>
</comment>
<evidence type="ECO:0000256" key="8">
    <source>
        <dbReference type="ARBA" id="ARBA00022692"/>
    </source>
</evidence>
<keyword evidence="5 12" id="KW-0813">Transport</keyword>
<evidence type="ECO:0000256" key="7">
    <source>
        <dbReference type="ARBA" id="ARBA00022519"/>
    </source>
</evidence>
<dbReference type="GO" id="GO:0015886">
    <property type="term" value="P:heme transport"/>
    <property type="evidence" value="ECO:0007669"/>
    <property type="project" value="InterPro"/>
</dbReference>
<evidence type="ECO:0000256" key="5">
    <source>
        <dbReference type="ARBA" id="ARBA00022448"/>
    </source>
</evidence>
<evidence type="ECO:0000256" key="12">
    <source>
        <dbReference type="RuleBase" id="RU363101"/>
    </source>
</evidence>
<protein>
    <recommendedName>
        <fullName evidence="4 12">Heme exporter protein D</fullName>
    </recommendedName>
</protein>
<sequence length="49" mass="5297">MIDLGKYAGTVLAAYGISVLLLVGLVWHSIAANTRARRALEKQEGRKDA</sequence>
<evidence type="ECO:0000256" key="10">
    <source>
        <dbReference type="ARBA" id="ARBA00022989"/>
    </source>
</evidence>
<evidence type="ECO:0000256" key="2">
    <source>
        <dbReference type="ARBA" id="ARBA00004377"/>
    </source>
</evidence>
<dbReference type="AlphaFoldDB" id="A0A934SIR2"/>
<proteinExistence type="inferred from homology"/>
<accession>A0A934SIR2</accession>
<dbReference type="Proteomes" id="UP000640485">
    <property type="component" value="Unassembled WGS sequence"/>
</dbReference>
<evidence type="ECO:0000256" key="4">
    <source>
        <dbReference type="ARBA" id="ARBA00016461"/>
    </source>
</evidence>
<organism evidence="13 14">
    <name type="scientific">Paracoccus caeni</name>
    <dbReference type="NCBI Taxonomy" id="657651"/>
    <lineage>
        <taxon>Bacteria</taxon>
        <taxon>Pseudomonadati</taxon>
        <taxon>Pseudomonadota</taxon>
        <taxon>Alphaproteobacteria</taxon>
        <taxon>Rhodobacterales</taxon>
        <taxon>Paracoccaceae</taxon>
        <taxon>Paracoccus</taxon>
    </lineage>
</organism>
<feature type="transmembrane region" description="Helical" evidence="12">
    <location>
        <begin position="12"/>
        <end position="32"/>
    </location>
</feature>
<dbReference type="Pfam" id="PF04995">
    <property type="entry name" value="CcmD"/>
    <property type="match status" value="1"/>
</dbReference>
<keyword evidence="10 12" id="KW-1133">Transmembrane helix</keyword>
<dbReference type="NCBIfam" id="TIGR03141">
    <property type="entry name" value="cytochro_ccmD"/>
    <property type="match status" value="1"/>
</dbReference>
<dbReference type="InterPro" id="IPR007078">
    <property type="entry name" value="Haem_export_protD_CcmD"/>
</dbReference>
<comment type="function">
    <text evidence="1 12">Required for the export of heme to the periplasm for the biogenesis of c-type cytochromes.</text>
</comment>
<dbReference type="EMBL" id="JAEPRQ010000001">
    <property type="protein sequence ID" value="MBK4215188.1"/>
    <property type="molecule type" value="Genomic_DNA"/>
</dbReference>
<keyword evidence="14" id="KW-1185">Reference proteome</keyword>
<keyword evidence="7 12" id="KW-0997">Cell inner membrane</keyword>
<dbReference type="GO" id="GO:0005886">
    <property type="term" value="C:plasma membrane"/>
    <property type="evidence" value="ECO:0007669"/>
    <property type="project" value="UniProtKB-SubCell"/>
</dbReference>
<reference evidence="13" key="1">
    <citation type="submission" date="2021-01" db="EMBL/GenBank/DDBJ databases">
        <title>Paracoccus amoyensis sp. nov., isolated from the surface seawater along the coast of Xiamen Island, China.</title>
        <authorList>
            <person name="Lyu L."/>
        </authorList>
    </citation>
    <scope>NUCLEOTIDE SEQUENCE</scope>
    <source>
        <strain evidence="13">MJ17</strain>
    </source>
</reference>
<name>A0A934SIR2_9RHOB</name>
<evidence type="ECO:0000256" key="9">
    <source>
        <dbReference type="ARBA" id="ARBA00022748"/>
    </source>
</evidence>
<evidence type="ECO:0000313" key="13">
    <source>
        <dbReference type="EMBL" id="MBK4215188.1"/>
    </source>
</evidence>
<evidence type="ECO:0000313" key="14">
    <source>
        <dbReference type="Proteomes" id="UP000640485"/>
    </source>
</evidence>
<evidence type="ECO:0000256" key="6">
    <source>
        <dbReference type="ARBA" id="ARBA00022475"/>
    </source>
</evidence>
<keyword evidence="8 12" id="KW-0812">Transmembrane</keyword>
<evidence type="ECO:0000256" key="1">
    <source>
        <dbReference type="ARBA" id="ARBA00002442"/>
    </source>
</evidence>
<comment type="subcellular location">
    <subcellularLocation>
        <location evidence="2 12">Cell inner membrane</location>
        <topology evidence="2 12">Single-pass membrane protein</topology>
    </subcellularLocation>
</comment>
<evidence type="ECO:0000256" key="11">
    <source>
        <dbReference type="ARBA" id="ARBA00023136"/>
    </source>
</evidence>
<dbReference type="GO" id="GO:0017004">
    <property type="term" value="P:cytochrome complex assembly"/>
    <property type="evidence" value="ECO:0007669"/>
    <property type="project" value="UniProtKB-KW"/>
</dbReference>
<keyword evidence="9 12" id="KW-0201">Cytochrome c-type biogenesis</keyword>
<gene>
    <name evidence="13" type="primary">ccmD</name>
    <name evidence="13" type="ORF">JJJ17_04540</name>
</gene>
<keyword evidence="11 12" id="KW-0472">Membrane</keyword>